<dbReference type="EMBL" id="JTHP01000079">
    <property type="protein sequence ID" value="KJD42884.1"/>
    <property type="molecule type" value="Genomic_DNA"/>
</dbReference>
<dbReference type="InterPro" id="IPR051083">
    <property type="entry name" value="GrpII_Intron_Splice-Mob/Def"/>
</dbReference>
<accession>A0A0D7WV81</accession>
<proteinExistence type="predicted"/>
<dbReference type="CDD" id="cd01651">
    <property type="entry name" value="RT_G2_intron"/>
    <property type="match status" value="1"/>
</dbReference>
<evidence type="ECO:0000313" key="3">
    <source>
        <dbReference type="Proteomes" id="UP000032534"/>
    </source>
</evidence>
<keyword evidence="3" id="KW-1185">Reference proteome</keyword>
<evidence type="ECO:0000259" key="1">
    <source>
        <dbReference type="PROSITE" id="PS50878"/>
    </source>
</evidence>
<gene>
    <name evidence="2" type="ORF">QD47_25795</name>
</gene>
<dbReference type="RefSeq" id="WP_044648798.1">
    <property type="nucleotide sequence ID" value="NZ_JTHP01000079.1"/>
</dbReference>
<feature type="domain" description="Reverse transcriptase" evidence="1">
    <location>
        <begin position="79"/>
        <end position="331"/>
    </location>
</feature>
<keyword evidence="2" id="KW-0808">Transferase</keyword>
<dbReference type="GO" id="GO:0004519">
    <property type="term" value="F:endonuclease activity"/>
    <property type="evidence" value="ECO:0007669"/>
    <property type="project" value="InterPro"/>
</dbReference>
<dbReference type="PROSITE" id="PS50878">
    <property type="entry name" value="RT_POL"/>
    <property type="match status" value="1"/>
</dbReference>
<dbReference type="InterPro" id="IPR030931">
    <property type="entry name" value="Group_II_RT_mat"/>
</dbReference>
<dbReference type="Pfam" id="PF00078">
    <property type="entry name" value="RVT_1"/>
    <property type="match status" value="1"/>
</dbReference>
<reference evidence="2 3" key="1">
    <citation type="submission" date="2014-11" db="EMBL/GenBank/DDBJ databases">
        <title>Draft Genome Sequences of Paenibacillus polymyxa NRRL B-30509 and Paenibacillus terrae NRRL B-30644, Strains from a Poultry Environment that Produce Tridecaptin A and Paenicidins.</title>
        <authorList>
            <person name="van Belkum M.J."/>
            <person name="Lohans C.T."/>
            <person name="Vederas J.C."/>
        </authorList>
    </citation>
    <scope>NUCLEOTIDE SEQUENCE [LARGE SCALE GENOMIC DNA]</scope>
    <source>
        <strain evidence="2 3">NRRL B-30644</strain>
    </source>
</reference>
<dbReference type="InterPro" id="IPR000477">
    <property type="entry name" value="RT_dom"/>
</dbReference>
<name>A0A0D7WV81_9BACL</name>
<keyword evidence="2" id="KW-0695">RNA-directed DNA polymerase</keyword>
<dbReference type="PANTHER" id="PTHR34047">
    <property type="entry name" value="NUCLEAR INTRON MATURASE 1, MITOCHONDRIAL-RELATED"/>
    <property type="match status" value="1"/>
</dbReference>
<dbReference type="GO" id="GO:0003964">
    <property type="term" value="F:RNA-directed DNA polymerase activity"/>
    <property type="evidence" value="ECO:0007669"/>
    <property type="project" value="UniProtKB-KW"/>
</dbReference>
<dbReference type="OrthoDB" id="9793236at2"/>
<dbReference type="NCBIfam" id="TIGR04416">
    <property type="entry name" value="group_II_RT_mat"/>
    <property type="match status" value="1"/>
</dbReference>
<dbReference type="InterPro" id="IPR003615">
    <property type="entry name" value="HNH_nuc"/>
</dbReference>
<keyword evidence="2" id="KW-0548">Nucleotidyltransferase</keyword>
<dbReference type="PANTHER" id="PTHR34047:SF8">
    <property type="entry name" value="PROTEIN YKFC"/>
    <property type="match status" value="1"/>
</dbReference>
<dbReference type="InterPro" id="IPR043502">
    <property type="entry name" value="DNA/RNA_pol_sf"/>
</dbReference>
<protein>
    <submittedName>
        <fullName evidence="2">Reverse transcriptase</fullName>
    </submittedName>
</protein>
<dbReference type="Proteomes" id="UP000032534">
    <property type="component" value="Unassembled WGS sequence"/>
</dbReference>
<dbReference type="GO" id="GO:0003676">
    <property type="term" value="F:nucleic acid binding"/>
    <property type="evidence" value="ECO:0007669"/>
    <property type="project" value="InterPro"/>
</dbReference>
<dbReference type="SUPFAM" id="SSF56672">
    <property type="entry name" value="DNA/RNA polymerases"/>
    <property type="match status" value="1"/>
</dbReference>
<evidence type="ECO:0000313" key="2">
    <source>
        <dbReference type="EMBL" id="KJD42884.1"/>
    </source>
</evidence>
<dbReference type="GO" id="GO:0008270">
    <property type="term" value="F:zinc ion binding"/>
    <property type="evidence" value="ECO:0007669"/>
    <property type="project" value="InterPro"/>
</dbReference>
<dbReference type="SMART" id="SM00507">
    <property type="entry name" value="HNHc"/>
    <property type="match status" value="1"/>
</dbReference>
<sequence length="597" mass="69615">MITYLRYAEYYGMQSTFDALYQKSKEGCSFNRLYELIISEKNIILAYRMIKGNKGSKTQGTDQFNIDDFKSYSKNEFINTIRTSLDHYKPKLVRRVFIPKPNGDKRPLGIPSMLDRLIQQMVKQILEPICEAKFYKHSYGFRPLRSTHHAKSRCDTLINNAQLHFVVDVDIKGFFDNVNHTLLLKQLWNIGIKDRRVLAIIGKMLKAPIEKEGIPCKGTPQGGILSPLLSNVVLNDLDHWVAGQWENFKTKHPYTQRNKYAALKKTKLKEGFIVRYADDFKIFSRTPQDAYKWYHAVKQYLKERLKLDISPEKSMVINLRKKSSNFLGFKIKAVPKGKKHVAHSFVSDKKKDQIKKRINKLITEIKLSPIPKTISNWNSFVLGLHNYFKLASHVSMDFQEIAFCKNRFMFNRLKSISKYGRPSRPPPTYSKFYKNNNKTWEVAGTLLFPLPDVSKSKPLNFSQELTPYCAEARVNIHANLKYNVQLELSKLVRSDVWDRTLEYSDNRLSRYSRVQGLCEITGLFLQSEEVHCHHYKPLSLGGTDNYNNLRIIHKDVHRLVHATETKTIEHYKSILQLTDPMVDKLNLYRKACKLEMI</sequence>
<dbReference type="AlphaFoldDB" id="A0A0D7WV81"/>
<dbReference type="Pfam" id="PF01844">
    <property type="entry name" value="HNH"/>
    <property type="match status" value="1"/>
</dbReference>
<dbReference type="Gene3D" id="1.10.30.50">
    <property type="match status" value="1"/>
</dbReference>
<organism evidence="2 3">
    <name type="scientific">Paenibacillus terrae</name>
    <dbReference type="NCBI Taxonomy" id="159743"/>
    <lineage>
        <taxon>Bacteria</taxon>
        <taxon>Bacillati</taxon>
        <taxon>Bacillota</taxon>
        <taxon>Bacilli</taxon>
        <taxon>Bacillales</taxon>
        <taxon>Paenibacillaceae</taxon>
        <taxon>Paenibacillus</taxon>
    </lineage>
</organism>
<dbReference type="InterPro" id="IPR002711">
    <property type="entry name" value="HNH"/>
</dbReference>
<comment type="caution">
    <text evidence="2">The sequence shown here is derived from an EMBL/GenBank/DDBJ whole genome shotgun (WGS) entry which is preliminary data.</text>
</comment>
<dbReference type="PATRIC" id="fig|159743.3.peg.5720"/>
<dbReference type="CDD" id="cd00085">
    <property type="entry name" value="HNHc"/>
    <property type="match status" value="1"/>
</dbReference>